<dbReference type="RefSeq" id="WP_271347062.1">
    <property type="nucleotide sequence ID" value="NZ_JAQJZJ010000002.1"/>
</dbReference>
<evidence type="ECO:0000256" key="10">
    <source>
        <dbReference type="SAM" id="SignalP"/>
    </source>
</evidence>
<keyword evidence="14" id="KW-1185">Reference proteome</keyword>
<comment type="caution">
    <text evidence="13">The sequence shown here is derived from an EMBL/GenBank/DDBJ whole genome shotgun (WGS) entry which is preliminary data.</text>
</comment>
<evidence type="ECO:0000256" key="1">
    <source>
        <dbReference type="ARBA" id="ARBA00004571"/>
    </source>
</evidence>
<dbReference type="Pfam" id="PF07715">
    <property type="entry name" value="Plug"/>
    <property type="match status" value="1"/>
</dbReference>
<evidence type="ECO:0000256" key="4">
    <source>
        <dbReference type="ARBA" id="ARBA00022692"/>
    </source>
</evidence>
<dbReference type="CDD" id="cd01347">
    <property type="entry name" value="ligand_gated_channel"/>
    <property type="match status" value="1"/>
</dbReference>
<feature type="domain" description="TonB-dependent receptor-like beta-barrel" evidence="11">
    <location>
        <begin position="232"/>
        <end position="673"/>
    </location>
</feature>
<dbReference type="InterPro" id="IPR036942">
    <property type="entry name" value="Beta-barrel_TonB_sf"/>
</dbReference>
<dbReference type="PANTHER" id="PTHR30069:SF42">
    <property type="entry name" value="FERRIC AEROBACTIN RECEPTOR"/>
    <property type="match status" value="1"/>
</dbReference>
<reference evidence="13 14" key="1">
    <citation type="submission" date="2023-01" db="EMBL/GenBank/DDBJ databases">
        <title>Pseudomonas SA3-5T sp. nov., isolated from tidal flat sediment.</title>
        <authorList>
            <person name="Kim H.S."/>
            <person name="Kim J.-S."/>
            <person name="Suh M.K."/>
            <person name="Eom M.K."/>
            <person name="Lee J.-S."/>
        </authorList>
    </citation>
    <scope>NUCLEOTIDE SEQUENCE [LARGE SCALE GENOMIC DNA]</scope>
    <source>
        <strain evidence="13 14">SA3-5</strain>
    </source>
</reference>
<sequence length="707" mass="77690">MNRTPLSLLIPLLGSLGAAATPLAMAAEAVVSSSAAVQLANSVVTATRSQASIASIPGSVQVIDAAQIRQQSGAGRKVADILGTLVPGLAPATGGMSNFSQSLRGRNMLVLIDGVSQNASRDNYRQLNSIAPASIERIEVISGASSLYGAGASGGIINIITKRNQGEALALSSRVGLSSGNNLNPKGFAYELFQSAGARQGPLDWYLSADWTQRNDQFDANGKRIPQDTSQGSAMDTETYDLHGRFGYALDADKRLSLALQDYRDEQDSGYTQRAIDGQAVAVQGLDLEDQPYTHNQAVNLNYSDSDLLGQSLLLESYWRRADALFFPDRPRGLAGVSDNNSQQDVYGLRAAVESALPMIGAARGSLVWGADYEHERTRQRGDRYAINGLVYRKTGETFELGPDIETATRALFAQMSWDIADWTLRGGVRRQWIDSEVQDSIAYGEIWQTGNRATLPGGTLKYAATLYNLGAVYHLDDNQDLFVNFSQGFSLPDIQRFLRDVDSHFDIHTLNAQAIEVDSYELGWRGNWSRWQADVTLYENRSDVTQFYDASARVLRLIDQKERVRGLESRLSYDLSERWTVGGSYAWTKGETRQDGQWIDLPATRVAPAKTLLFLGYQRERYNLRLQAVQLADYDAAAKDANGRQIDGYSLVDLLGEVELPTGRLQGGIYNLSNRHYQNLFTQANARAPLPSAEGRTLSLAYSLDW</sequence>
<keyword evidence="7 8" id="KW-0998">Cell outer membrane</keyword>
<dbReference type="EMBL" id="JAQJZJ010000002">
    <property type="protein sequence ID" value="MDA7085990.1"/>
    <property type="molecule type" value="Genomic_DNA"/>
</dbReference>
<keyword evidence="2 8" id="KW-0813">Transport</keyword>
<evidence type="ECO:0000259" key="12">
    <source>
        <dbReference type="Pfam" id="PF07715"/>
    </source>
</evidence>
<evidence type="ECO:0000256" key="8">
    <source>
        <dbReference type="PROSITE-ProRule" id="PRU01360"/>
    </source>
</evidence>
<protein>
    <submittedName>
        <fullName evidence="13">TonB-dependent receptor</fullName>
    </submittedName>
</protein>
<evidence type="ECO:0000256" key="6">
    <source>
        <dbReference type="ARBA" id="ARBA00023136"/>
    </source>
</evidence>
<dbReference type="Gene3D" id="2.170.130.10">
    <property type="entry name" value="TonB-dependent receptor, plug domain"/>
    <property type="match status" value="1"/>
</dbReference>
<dbReference type="Gene3D" id="2.40.170.20">
    <property type="entry name" value="TonB-dependent receptor, beta-barrel domain"/>
    <property type="match status" value="1"/>
</dbReference>
<keyword evidence="3 8" id="KW-1134">Transmembrane beta strand</keyword>
<evidence type="ECO:0000259" key="11">
    <source>
        <dbReference type="Pfam" id="PF00593"/>
    </source>
</evidence>
<evidence type="ECO:0000256" key="9">
    <source>
        <dbReference type="RuleBase" id="RU003357"/>
    </source>
</evidence>
<feature type="chain" id="PRO_5045288803" evidence="10">
    <location>
        <begin position="27"/>
        <end position="707"/>
    </location>
</feature>
<dbReference type="PANTHER" id="PTHR30069">
    <property type="entry name" value="TONB-DEPENDENT OUTER MEMBRANE RECEPTOR"/>
    <property type="match status" value="1"/>
</dbReference>
<comment type="similarity">
    <text evidence="8 9">Belongs to the TonB-dependent receptor family.</text>
</comment>
<accession>A0ABT4XCP6</accession>
<keyword evidence="4 8" id="KW-0812">Transmembrane</keyword>
<keyword evidence="13" id="KW-0675">Receptor</keyword>
<feature type="signal peptide" evidence="10">
    <location>
        <begin position="1"/>
        <end position="26"/>
    </location>
</feature>
<dbReference type="InterPro" id="IPR000531">
    <property type="entry name" value="Beta-barrel_TonB"/>
</dbReference>
<dbReference type="InterPro" id="IPR039426">
    <property type="entry name" value="TonB-dep_rcpt-like"/>
</dbReference>
<keyword evidence="6 8" id="KW-0472">Membrane</keyword>
<keyword evidence="10" id="KW-0732">Signal</keyword>
<feature type="domain" description="TonB-dependent receptor plug" evidence="12">
    <location>
        <begin position="54"/>
        <end position="156"/>
    </location>
</feature>
<dbReference type="PROSITE" id="PS52016">
    <property type="entry name" value="TONB_DEPENDENT_REC_3"/>
    <property type="match status" value="1"/>
</dbReference>
<evidence type="ECO:0000313" key="14">
    <source>
        <dbReference type="Proteomes" id="UP001212042"/>
    </source>
</evidence>
<evidence type="ECO:0000256" key="7">
    <source>
        <dbReference type="ARBA" id="ARBA00023237"/>
    </source>
</evidence>
<dbReference type="Proteomes" id="UP001212042">
    <property type="component" value="Unassembled WGS sequence"/>
</dbReference>
<dbReference type="InterPro" id="IPR012910">
    <property type="entry name" value="Plug_dom"/>
</dbReference>
<organism evidence="13 14">
    <name type="scientific">Pseudomonas aestuarii</name>
    <dbReference type="NCBI Taxonomy" id="3018340"/>
    <lineage>
        <taxon>Bacteria</taxon>
        <taxon>Pseudomonadati</taxon>
        <taxon>Pseudomonadota</taxon>
        <taxon>Gammaproteobacteria</taxon>
        <taxon>Pseudomonadales</taxon>
        <taxon>Pseudomonadaceae</taxon>
        <taxon>Pseudomonas</taxon>
    </lineage>
</organism>
<evidence type="ECO:0000256" key="2">
    <source>
        <dbReference type="ARBA" id="ARBA00022448"/>
    </source>
</evidence>
<dbReference type="InterPro" id="IPR037066">
    <property type="entry name" value="Plug_dom_sf"/>
</dbReference>
<name>A0ABT4XCP6_9PSED</name>
<gene>
    <name evidence="13" type="ORF">PH586_06260</name>
</gene>
<dbReference type="Pfam" id="PF00593">
    <property type="entry name" value="TonB_dep_Rec_b-barrel"/>
    <property type="match status" value="1"/>
</dbReference>
<comment type="subcellular location">
    <subcellularLocation>
        <location evidence="1 8">Cell outer membrane</location>
        <topology evidence="1 8">Multi-pass membrane protein</topology>
    </subcellularLocation>
</comment>
<evidence type="ECO:0000256" key="3">
    <source>
        <dbReference type="ARBA" id="ARBA00022452"/>
    </source>
</evidence>
<evidence type="ECO:0000256" key="5">
    <source>
        <dbReference type="ARBA" id="ARBA00023077"/>
    </source>
</evidence>
<dbReference type="SUPFAM" id="SSF56935">
    <property type="entry name" value="Porins"/>
    <property type="match status" value="1"/>
</dbReference>
<proteinExistence type="inferred from homology"/>
<keyword evidence="5 9" id="KW-0798">TonB box</keyword>
<evidence type="ECO:0000313" key="13">
    <source>
        <dbReference type="EMBL" id="MDA7085990.1"/>
    </source>
</evidence>